<gene>
    <name evidence="1" type="ORF">KEU06_25145</name>
</gene>
<name>A0A942EB99_9HYPH</name>
<accession>A0A942EB99</accession>
<comment type="caution">
    <text evidence="1">The sequence shown here is derived from an EMBL/GenBank/DDBJ whole genome shotgun (WGS) entry which is preliminary data.</text>
</comment>
<sequence length="126" mass="14169">MRLICEAKLRLANTPYAIEHAIKDLTIHCQSVSQSNGQYELAFEGATAAIRAHEGGLLIRVEAEEIVISHGTKMLIASQISSYAINMPMNVLWVDASEEPFATILSRERLETFENKQDNSTKRYRC</sequence>
<dbReference type="RefSeq" id="WP_188257451.1">
    <property type="nucleotide sequence ID" value="NZ_JABVCF010000017.1"/>
</dbReference>
<proteinExistence type="predicted"/>
<organism evidence="1 2">
    <name type="scientific">Pseudaminobacter soli</name>
    <name type="common">ex Zhang et al. 2022</name>
    <dbReference type="NCBI Taxonomy" id="2831468"/>
    <lineage>
        <taxon>Bacteria</taxon>
        <taxon>Pseudomonadati</taxon>
        <taxon>Pseudomonadota</taxon>
        <taxon>Alphaproteobacteria</taxon>
        <taxon>Hyphomicrobiales</taxon>
        <taxon>Phyllobacteriaceae</taxon>
        <taxon>Pseudaminobacter</taxon>
    </lineage>
</organism>
<reference evidence="1" key="1">
    <citation type="submission" date="2021-04" db="EMBL/GenBank/DDBJ databases">
        <title>Pseudaminobacter soli sp. nov., isolated from paddy soil contaminated by heavy metals.</title>
        <authorList>
            <person name="Zhang K."/>
        </authorList>
    </citation>
    <scope>NUCLEOTIDE SEQUENCE</scope>
    <source>
        <strain evidence="1">19-2017</strain>
    </source>
</reference>
<evidence type="ECO:0000313" key="1">
    <source>
        <dbReference type="EMBL" id="MBS3651897.1"/>
    </source>
</evidence>
<dbReference type="AlphaFoldDB" id="A0A942EB99"/>
<keyword evidence="2" id="KW-1185">Reference proteome</keyword>
<evidence type="ECO:0000313" key="2">
    <source>
        <dbReference type="Proteomes" id="UP000680348"/>
    </source>
</evidence>
<dbReference type="EMBL" id="JAGWCR010000017">
    <property type="protein sequence ID" value="MBS3651897.1"/>
    <property type="molecule type" value="Genomic_DNA"/>
</dbReference>
<dbReference type="Proteomes" id="UP000680348">
    <property type="component" value="Unassembled WGS sequence"/>
</dbReference>
<protein>
    <submittedName>
        <fullName evidence="1">Uncharacterized protein</fullName>
    </submittedName>
</protein>